<accession>A0A9D4TU90</accession>
<dbReference type="OrthoDB" id="1936825at2759"/>
<organism evidence="1 2">
    <name type="scientific">Chlorella vulgaris</name>
    <name type="common">Green alga</name>
    <dbReference type="NCBI Taxonomy" id="3077"/>
    <lineage>
        <taxon>Eukaryota</taxon>
        <taxon>Viridiplantae</taxon>
        <taxon>Chlorophyta</taxon>
        <taxon>core chlorophytes</taxon>
        <taxon>Trebouxiophyceae</taxon>
        <taxon>Chlorellales</taxon>
        <taxon>Chlorellaceae</taxon>
        <taxon>Chlorella clade</taxon>
        <taxon>Chlorella</taxon>
    </lineage>
</organism>
<name>A0A9D4TU90_CHLVU</name>
<dbReference type="EMBL" id="SIDB01000003">
    <property type="protein sequence ID" value="KAI3434578.1"/>
    <property type="molecule type" value="Genomic_DNA"/>
</dbReference>
<evidence type="ECO:0000313" key="2">
    <source>
        <dbReference type="Proteomes" id="UP001055712"/>
    </source>
</evidence>
<dbReference type="Proteomes" id="UP001055712">
    <property type="component" value="Unassembled WGS sequence"/>
</dbReference>
<sequence length="74" mass="8172">MSSCTVAPGPLLRSAYQGAHAEYFSTTKKGEIRELKLELNAVDKSKKKDAVKKAGCAFHRSWVSSLVEVDFLEL</sequence>
<evidence type="ECO:0000313" key="1">
    <source>
        <dbReference type="EMBL" id="KAI3434578.1"/>
    </source>
</evidence>
<reference evidence="1" key="1">
    <citation type="journal article" date="2019" name="Plant J.">
        <title>Chlorella vulgaris genome assembly and annotation reveals the molecular basis for metabolic acclimation to high light conditions.</title>
        <authorList>
            <person name="Cecchin M."/>
            <person name="Marcolungo L."/>
            <person name="Rossato M."/>
            <person name="Girolomoni L."/>
            <person name="Cosentino E."/>
            <person name="Cuine S."/>
            <person name="Li-Beisson Y."/>
            <person name="Delledonne M."/>
            <person name="Ballottari M."/>
        </authorList>
    </citation>
    <scope>NUCLEOTIDE SEQUENCE</scope>
    <source>
        <strain evidence="1">211/11P</strain>
    </source>
</reference>
<proteinExistence type="predicted"/>
<gene>
    <name evidence="1" type="ORF">D9Q98_002648</name>
</gene>
<comment type="caution">
    <text evidence="1">The sequence shown here is derived from an EMBL/GenBank/DDBJ whole genome shotgun (WGS) entry which is preliminary data.</text>
</comment>
<dbReference type="AlphaFoldDB" id="A0A9D4TU90"/>
<reference evidence="1" key="2">
    <citation type="submission" date="2020-11" db="EMBL/GenBank/DDBJ databases">
        <authorList>
            <person name="Cecchin M."/>
            <person name="Marcolungo L."/>
            <person name="Rossato M."/>
            <person name="Girolomoni L."/>
            <person name="Cosentino E."/>
            <person name="Cuine S."/>
            <person name="Li-Beisson Y."/>
            <person name="Delledonne M."/>
            <person name="Ballottari M."/>
        </authorList>
    </citation>
    <scope>NUCLEOTIDE SEQUENCE</scope>
    <source>
        <strain evidence="1">211/11P</strain>
        <tissue evidence="1">Whole cell</tissue>
    </source>
</reference>
<keyword evidence="2" id="KW-1185">Reference proteome</keyword>
<protein>
    <submittedName>
        <fullName evidence="1">Uncharacterized protein</fullName>
    </submittedName>
</protein>